<protein>
    <recommendedName>
        <fullName evidence="3">CCHC-type domain-containing protein</fullName>
    </recommendedName>
</protein>
<name>A0A2I1HW65_9GLOM</name>
<keyword evidence="1" id="KW-0479">Metal-binding</keyword>
<comment type="caution">
    <text evidence="4">The sequence shown here is derived from an EMBL/GenBank/DDBJ whole genome shotgun (WGS) entry which is preliminary data.</text>
</comment>
<dbReference type="AlphaFoldDB" id="A0A2I1HW65"/>
<feature type="domain" description="CCHC-type" evidence="3">
    <location>
        <begin position="84"/>
        <end position="99"/>
    </location>
</feature>
<dbReference type="Proteomes" id="UP000234323">
    <property type="component" value="Unassembled WGS sequence"/>
</dbReference>
<evidence type="ECO:0000259" key="3">
    <source>
        <dbReference type="PROSITE" id="PS50158"/>
    </source>
</evidence>
<keyword evidence="1" id="KW-0862">Zinc</keyword>
<evidence type="ECO:0000313" key="4">
    <source>
        <dbReference type="EMBL" id="PKY63134.1"/>
    </source>
</evidence>
<keyword evidence="5" id="KW-1185">Reference proteome</keyword>
<evidence type="ECO:0000256" key="2">
    <source>
        <dbReference type="SAM" id="MobiDB-lite"/>
    </source>
</evidence>
<dbReference type="VEuPathDB" id="FungiDB:RhiirFUN_019217"/>
<dbReference type="InterPro" id="IPR001878">
    <property type="entry name" value="Znf_CCHC"/>
</dbReference>
<keyword evidence="1" id="KW-0863">Zinc-finger</keyword>
<dbReference type="PROSITE" id="PS50158">
    <property type="entry name" value="ZF_CCHC"/>
    <property type="match status" value="1"/>
</dbReference>
<evidence type="ECO:0000313" key="5">
    <source>
        <dbReference type="Proteomes" id="UP000234323"/>
    </source>
</evidence>
<evidence type="ECO:0000256" key="1">
    <source>
        <dbReference type="PROSITE-ProRule" id="PRU00047"/>
    </source>
</evidence>
<accession>A0A2I1HW65</accession>
<dbReference type="VEuPathDB" id="FungiDB:RhiirA1_473705"/>
<gene>
    <name evidence="4" type="ORF">RhiirA4_491087</name>
</gene>
<sequence>MISTEDRYGYALKFTGLPFGTTGRELTELLKRSDAKSVVILRNPKNYNLLKYATNKDMLTEAASLELKIKGSILFWLNLNEKACHACGSPEHIAKDCDKERQIKPKYLNRTQALSQFKKKKSFSYADVTRGGINNRRRQQSYTNNNHRE</sequence>
<dbReference type="GO" id="GO:0008270">
    <property type="term" value="F:zinc ion binding"/>
    <property type="evidence" value="ECO:0007669"/>
    <property type="project" value="UniProtKB-KW"/>
</dbReference>
<organism evidence="4 5">
    <name type="scientific">Rhizophagus irregularis</name>
    <dbReference type="NCBI Taxonomy" id="588596"/>
    <lineage>
        <taxon>Eukaryota</taxon>
        <taxon>Fungi</taxon>
        <taxon>Fungi incertae sedis</taxon>
        <taxon>Mucoromycota</taxon>
        <taxon>Glomeromycotina</taxon>
        <taxon>Glomeromycetes</taxon>
        <taxon>Glomerales</taxon>
        <taxon>Glomeraceae</taxon>
        <taxon>Rhizophagus</taxon>
    </lineage>
</organism>
<dbReference type="EMBL" id="LLXI01009093">
    <property type="protein sequence ID" value="PKY63134.1"/>
    <property type="molecule type" value="Genomic_DNA"/>
</dbReference>
<reference evidence="4 5" key="1">
    <citation type="submission" date="2015-10" db="EMBL/GenBank/DDBJ databases">
        <title>Genome analyses suggest a sexual origin of heterokaryosis in a supposedly ancient asexual fungus.</title>
        <authorList>
            <person name="Ropars J."/>
            <person name="Sedzielewska K."/>
            <person name="Noel J."/>
            <person name="Charron P."/>
            <person name="Farinelli L."/>
            <person name="Marton T."/>
            <person name="Kruger M."/>
            <person name="Pelin A."/>
            <person name="Brachmann A."/>
            <person name="Corradi N."/>
        </authorList>
    </citation>
    <scope>NUCLEOTIDE SEQUENCE [LARGE SCALE GENOMIC DNA]</scope>
    <source>
        <strain evidence="4 5">A4</strain>
    </source>
</reference>
<feature type="compositionally biased region" description="Polar residues" evidence="2">
    <location>
        <begin position="140"/>
        <end position="149"/>
    </location>
</feature>
<proteinExistence type="predicted"/>
<feature type="region of interest" description="Disordered" evidence="2">
    <location>
        <begin position="128"/>
        <end position="149"/>
    </location>
</feature>
<dbReference type="GO" id="GO:0003676">
    <property type="term" value="F:nucleic acid binding"/>
    <property type="evidence" value="ECO:0007669"/>
    <property type="project" value="InterPro"/>
</dbReference>
<dbReference type="Gene3D" id="4.10.60.10">
    <property type="entry name" value="Zinc finger, CCHC-type"/>
    <property type="match status" value="1"/>
</dbReference>
<dbReference type="Pfam" id="PF00098">
    <property type="entry name" value="zf-CCHC"/>
    <property type="match status" value="1"/>
</dbReference>
<dbReference type="SMART" id="SM00343">
    <property type="entry name" value="ZnF_C2HC"/>
    <property type="match status" value="1"/>
</dbReference>
<dbReference type="VEuPathDB" id="FungiDB:FUN_017437"/>